<accession>A0ABP7VHW7</accession>
<dbReference type="Proteomes" id="UP001501734">
    <property type="component" value="Unassembled WGS sequence"/>
</dbReference>
<name>A0ABP7VHW7_9BACI</name>
<feature type="domain" description="Lipocalin-like" evidence="1">
    <location>
        <begin position="11"/>
        <end position="129"/>
    </location>
</feature>
<sequence>MTIAKQILGTSWRLVSFQSEDKSGQPIYPLGKEATGVIMFTNNKRMAVQIMASDPEIALDQDWFDRLNTESEKEMAQLGYHAYSGRFDLNEEEATLTTHVDLSVVASYVGSDQTRSAKIDGDRLYLSNVKHPERKLVWEKINT</sequence>
<dbReference type="EMBL" id="BAABDL010000067">
    <property type="protein sequence ID" value="GAA4067714.1"/>
    <property type="molecule type" value="Genomic_DNA"/>
</dbReference>
<dbReference type="RefSeq" id="WP_344911368.1">
    <property type="nucleotide sequence ID" value="NZ_BAABDL010000067.1"/>
</dbReference>
<proteinExistence type="predicted"/>
<comment type="caution">
    <text evidence="2">The sequence shown here is derived from an EMBL/GenBank/DDBJ whole genome shotgun (WGS) entry which is preliminary data.</text>
</comment>
<keyword evidence="3" id="KW-1185">Reference proteome</keyword>
<reference evidence="3" key="1">
    <citation type="journal article" date="2019" name="Int. J. Syst. Evol. Microbiol.">
        <title>The Global Catalogue of Microorganisms (GCM) 10K type strain sequencing project: providing services to taxonomists for standard genome sequencing and annotation.</title>
        <authorList>
            <consortium name="The Broad Institute Genomics Platform"/>
            <consortium name="The Broad Institute Genome Sequencing Center for Infectious Disease"/>
            <person name="Wu L."/>
            <person name="Ma J."/>
        </authorList>
    </citation>
    <scope>NUCLEOTIDE SEQUENCE [LARGE SCALE GENOMIC DNA]</scope>
    <source>
        <strain evidence="3">JCM 17250</strain>
    </source>
</reference>
<gene>
    <name evidence="2" type="ORF">GCM10022410_12220</name>
</gene>
<dbReference type="InterPro" id="IPR024311">
    <property type="entry name" value="Lipocalin-like"/>
</dbReference>
<organism evidence="2 3">
    <name type="scientific">Amphibacillus indicireducens</name>
    <dbReference type="NCBI Taxonomy" id="1076330"/>
    <lineage>
        <taxon>Bacteria</taxon>
        <taxon>Bacillati</taxon>
        <taxon>Bacillota</taxon>
        <taxon>Bacilli</taxon>
        <taxon>Bacillales</taxon>
        <taxon>Bacillaceae</taxon>
        <taxon>Amphibacillus</taxon>
    </lineage>
</organism>
<dbReference type="Pfam" id="PF13924">
    <property type="entry name" value="Lipocalin_5"/>
    <property type="match status" value="1"/>
</dbReference>
<protein>
    <recommendedName>
        <fullName evidence="1">Lipocalin-like domain-containing protein</fullName>
    </recommendedName>
</protein>
<evidence type="ECO:0000313" key="3">
    <source>
        <dbReference type="Proteomes" id="UP001501734"/>
    </source>
</evidence>
<evidence type="ECO:0000259" key="1">
    <source>
        <dbReference type="Pfam" id="PF13924"/>
    </source>
</evidence>
<evidence type="ECO:0000313" key="2">
    <source>
        <dbReference type="EMBL" id="GAA4067714.1"/>
    </source>
</evidence>